<keyword evidence="3" id="KW-1185">Reference proteome</keyword>
<accession>A0ABR5JA08</accession>
<evidence type="ECO:0000313" key="3">
    <source>
        <dbReference type="Proteomes" id="UP000037020"/>
    </source>
</evidence>
<sequence>MITVSQLAQLDIDALETFADDWAAIHRKIKSARTEFHDDVVRALRRDHWRGEGGKAAQRHCERMVLDLDALDAEVRSLRSYMDVEADGKHGRGGLKGLKGHQRTVAELIQQALDAGMTVNDTGQVTWTEMRAPGPLSPTEQRHIEERDAKAADLERKIEAELRAATETDAQLARDLKVIFGTPDNFETESRKHGIDDAGLHDWWVFKQLETVEAGMRTIEHWGNASELLFHYLHGDGKPYEVDPNTMLDDVPAFRHDVDHTLDGVRKKPDGAFSTPWTTTAPKIKDGGSSMDWYYALNHFQYRTVGEKRNGHITYRVEVKKRYDWGIPSEHRRSVSGAHGLFNFEQADIARLNSTGLAHDFDVHGRSREMGTK</sequence>
<evidence type="ECO:0000256" key="1">
    <source>
        <dbReference type="SAM" id="Coils"/>
    </source>
</evidence>
<gene>
    <name evidence="2" type="ORF">ADK38_10030</name>
</gene>
<proteinExistence type="predicted"/>
<feature type="coiled-coil region" evidence="1">
    <location>
        <begin position="144"/>
        <end position="171"/>
    </location>
</feature>
<dbReference type="Proteomes" id="UP000037020">
    <property type="component" value="Unassembled WGS sequence"/>
</dbReference>
<name>A0ABR5JA08_9ACTN</name>
<protein>
    <submittedName>
        <fullName evidence="2">Uncharacterized protein</fullName>
    </submittedName>
</protein>
<comment type="caution">
    <text evidence="2">The sequence shown here is derived from an EMBL/GenBank/DDBJ whole genome shotgun (WGS) entry which is preliminary data.</text>
</comment>
<evidence type="ECO:0000313" key="2">
    <source>
        <dbReference type="EMBL" id="KOG90201.1"/>
    </source>
</evidence>
<dbReference type="EMBL" id="LGUT01000847">
    <property type="protein sequence ID" value="KOG90201.1"/>
    <property type="molecule type" value="Genomic_DNA"/>
</dbReference>
<reference evidence="2 3" key="1">
    <citation type="submission" date="2015-07" db="EMBL/GenBank/DDBJ databases">
        <authorList>
            <person name="Ju K.-S."/>
            <person name="Doroghazi J.R."/>
            <person name="Metcalf W.W."/>
        </authorList>
    </citation>
    <scope>NUCLEOTIDE SEQUENCE [LARGE SCALE GENOMIC DNA]</scope>
    <source>
        <strain evidence="2 3">NRRL B-3589</strain>
    </source>
</reference>
<dbReference type="RefSeq" id="WP_030875843.1">
    <property type="nucleotide sequence ID" value="NZ_JBIRHZ010000001.1"/>
</dbReference>
<organism evidence="2 3">
    <name type="scientific">Streptomyces varsoviensis</name>
    <dbReference type="NCBI Taxonomy" id="67373"/>
    <lineage>
        <taxon>Bacteria</taxon>
        <taxon>Bacillati</taxon>
        <taxon>Actinomycetota</taxon>
        <taxon>Actinomycetes</taxon>
        <taxon>Kitasatosporales</taxon>
        <taxon>Streptomycetaceae</taxon>
        <taxon>Streptomyces</taxon>
    </lineage>
</organism>
<keyword evidence="1" id="KW-0175">Coiled coil</keyword>